<dbReference type="PANTHER" id="PTHR23513">
    <property type="entry name" value="INTEGRAL MEMBRANE EFFLUX PROTEIN-RELATED"/>
    <property type="match status" value="1"/>
</dbReference>
<reference evidence="9" key="1">
    <citation type="submission" date="2020-12" db="EMBL/GenBank/DDBJ databases">
        <authorList>
            <person name="Huq M.A."/>
        </authorList>
    </citation>
    <scope>NUCLEOTIDE SEQUENCE</scope>
    <source>
        <strain evidence="9">MAHUQ-46</strain>
    </source>
</reference>
<dbReference type="Pfam" id="PF07690">
    <property type="entry name" value="MFS_1"/>
    <property type="match status" value="1"/>
</dbReference>
<feature type="transmembrane region" description="Helical" evidence="7">
    <location>
        <begin position="177"/>
        <end position="195"/>
    </location>
</feature>
<evidence type="ECO:0000313" key="10">
    <source>
        <dbReference type="Proteomes" id="UP000640274"/>
    </source>
</evidence>
<evidence type="ECO:0000256" key="1">
    <source>
        <dbReference type="ARBA" id="ARBA00004651"/>
    </source>
</evidence>
<evidence type="ECO:0000256" key="2">
    <source>
        <dbReference type="ARBA" id="ARBA00022448"/>
    </source>
</evidence>
<dbReference type="EMBL" id="JAELUP010000065">
    <property type="protein sequence ID" value="MBJ6362186.1"/>
    <property type="molecule type" value="Genomic_DNA"/>
</dbReference>
<evidence type="ECO:0000259" key="8">
    <source>
        <dbReference type="PROSITE" id="PS50850"/>
    </source>
</evidence>
<dbReference type="InterPro" id="IPR020846">
    <property type="entry name" value="MFS_dom"/>
</dbReference>
<feature type="transmembrane region" description="Helical" evidence="7">
    <location>
        <begin position="385"/>
        <end position="406"/>
    </location>
</feature>
<feature type="transmembrane region" description="Helical" evidence="7">
    <location>
        <begin position="295"/>
        <end position="315"/>
    </location>
</feature>
<feature type="domain" description="Major facilitator superfamily (MFS) profile" evidence="8">
    <location>
        <begin position="16"/>
        <end position="409"/>
    </location>
</feature>
<protein>
    <submittedName>
        <fullName evidence="9">MFS transporter</fullName>
    </submittedName>
</protein>
<feature type="transmembrane region" description="Helical" evidence="7">
    <location>
        <begin position="230"/>
        <end position="251"/>
    </location>
</feature>
<evidence type="ECO:0000256" key="5">
    <source>
        <dbReference type="ARBA" id="ARBA00022989"/>
    </source>
</evidence>
<dbReference type="SUPFAM" id="SSF103473">
    <property type="entry name" value="MFS general substrate transporter"/>
    <property type="match status" value="1"/>
</dbReference>
<dbReference type="GO" id="GO:0022857">
    <property type="term" value="F:transmembrane transporter activity"/>
    <property type="evidence" value="ECO:0007669"/>
    <property type="project" value="InterPro"/>
</dbReference>
<sequence>MSELQQGEINITFNYKLIHLFGANIVTSIGSGITAFIIPYLIINMHDGAKKFGYLFIAINLLVFFLSPYLGLIVDRYSRKKVLIFCELQNIAATSVLVGCHFIYGSIPFSLLAVQSVLSTIYYSLQFPALMAFTQEIFNKDEFRKINSAIEVQSQAAAFISAGLVGVLIMTLNVVTILMLDMVSSVMAIIWFLFIPYKLKDKDSSTEPKSKKTLRNDVSEAWGYVKNNRYLIIFLMVALFPSIMVLIGNYVNPIFLYTDLNQLPDVQGYSSFIYAFSAMLGGIIASYLAKYMGSFNSIFVTFTLYLIFNLGVYLFPALIPFLALRSLAGIGNSATRVLRKNIMMEHIPNHLIGKVNSIFNSFSLLMQSIIVAFFTFTITNTGARQTFLTVTLILSAGLIFMIAIYYGSIKRKSLSFVRSKNTIGK</sequence>
<dbReference type="GO" id="GO:0005886">
    <property type="term" value="C:plasma membrane"/>
    <property type="evidence" value="ECO:0007669"/>
    <property type="project" value="UniProtKB-SubCell"/>
</dbReference>
<comment type="caution">
    <text evidence="9">The sequence shown here is derived from an EMBL/GenBank/DDBJ whole genome shotgun (WGS) entry which is preliminary data.</text>
</comment>
<keyword evidence="3" id="KW-1003">Cell membrane</keyword>
<feature type="transmembrane region" description="Helical" evidence="7">
    <location>
        <begin position="54"/>
        <end position="75"/>
    </location>
</feature>
<dbReference type="InterPro" id="IPR036259">
    <property type="entry name" value="MFS_trans_sf"/>
</dbReference>
<proteinExistence type="predicted"/>
<feature type="transmembrane region" description="Helical" evidence="7">
    <location>
        <begin position="21"/>
        <end position="42"/>
    </location>
</feature>
<keyword evidence="5 7" id="KW-1133">Transmembrane helix</keyword>
<dbReference type="Proteomes" id="UP000640274">
    <property type="component" value="Unassembled WGS sequence"/>
</dbReference>
<dbReference type="Gene3D" id="1.20.1250.20">
    <property type="entry name" value="MFS general substrate transporter like domains"/>
    <property type="match status" value="1"/>
</dbReference>
<keyword evidence="4 7" id="KW-0812">Transmembrane</keyword>
<accession>A0A934MPK8</accession>
<comment type="subcellular location">
    <subcellularLocation>
        <location evidence="1">Cell membrane</location>
        <topology evidence="1">Multi-pass membrane protein</topology>
    </subcellularLocation>
</comment>
<feature type="transmembrane region" description="Helical" evidence="7">
    <location>
        <begin position="271"/>
        <end position="288"/>
    </location>
</feature>
<dbReference type="PROSITE" id="PS50850">
    <property type="entry name" value="MFS"/>
    <property type="match status" value="1"/>
</dbReference>
<keyword evidence="10" id="KW-1185">Reference proteome</keyword>
<evidence type="ECO:0000256" key="4">
    <source>
        <dbReference type="ARBA" id="ARBA00022692"/>
    </source>
</evidence>
<evidence type="ECO:0000256" key="7">
    <source>
        <dbReference type="SAM" id="Phobius"/>
    </source>
</evidence>
<feature type="transmembrane region" description="Helical" evidence="7">
    <location>
        <begin position="358"/>
        <end position="379"/>
    </location>
</feature>
<dbReference type="CDD" id="cd06173">
    <property type="entry name" value="MFS_MefA_like"/>
    <property type="match status" value="1"/>
</dbReference>
<keyword evidence="2" id="KW-0813">Transport</keyword>
<dbReference type="RefSeq" id="WP_199019718.1">
    <property type="nucleotide sequence ID" value="NZ_JAELUP010000065.1"/>
</dbReference>
<keyword evidence="6 7" id="KW-0472">Membrane</keyword>
<organism evidence="9 10">
    <name type="scientific">Paenibacillus roseus</name>
    <dbReference type="NCBI Taxonomy" id="2798579"/>
    <lineage>
        <taxon>Bacteria</taxon>
        <taxon>Bacillati</taxon>
        <taxon>Bacillota</taxon>
        <taxon>Bacilli</taxon>
        <taxon>Bacillales</taxon>
        <taxon>Paenibacillaceae</taxon>
        <taxon>Paenibacillus</taxon>
    </lineage>
</organism>
<dbReference type="AlphaFoldDB" id="A0A934MPK8"/>
<evidence type="ECO:0000313" key="9">
    <source>
        <dbReference type="EMBL" id="MBJ6362186.1"/>
    </source>
</evidence>
<evidence type="ECO:0000256" key="6">
    <source>
        <dbReference type="ARBA" id="ARBA00023136"/>
    </source>
</evidence>
<gene>
    <name evidence="9" type="ORF">JFN88_13000</name>
</gene>
<dbReference type="PANTHER" id="PTHR23513:SF11">
    <property type="entry name" value="STAPHYLOFERRIN A TRANSPORTER"/>
    <property type="match status" value="1"/>
</dbReference>
<evidence type="ECO:0000256" key="3">
    <source>
        <dbReference type="ARBA" id="ARBA00022475"/>
    </source>
</evidence>
<name>A0A934MPK8_9BACL</name>
<dbReference type="InterPro" id="IPR011701">
    <property type="entry name" value="MFS"/>
</dbReference>